<dbReference type="OrthoDB" id="8596269at2"/>
<organism evidence="3 5">
    <name type="scientific">Chromobacterium sphagni</name>
    <dbReference type="NCBI Taxonomy" id="1903179"/>
    <lineage>
        <taxon>Bacteria</taxon>
        <taxon>Pseudomonadati</taxon>
        <taxon>Pseudomonadota</taxon>
        <taxon>Betaproteobacteria</taxon>
        <taxon>Neisseriales</taxon>
        <taxon>Chromobacteriaceae</taxon>
        <taxon>Chromobacterium</taxon>
    </lineage>
</organism>
<name>A0A1S1X5X5_9NEIS</name>
<dbReference type="EMBL" id="MKCT01000007">
    <property type="protein sequence ID" value="OHX20881.1"/>
    <property type="molecule type" value="Genomic_DNA"/>
</dbReference>
<evidence type="ECO:0000313" key="6">
    <source>
        <dbReference type="Proteomes" id="UP000180280"/>
    </source>
</evidence>
<evidence type="ECO:0000256" key="1">
    <source>
        <dbReference type="SAM" id="MobiDB-lite"/>
    </source>
</evidence>
<feature type="region of interest" description="Disordered" evidence="1">
    <location>
        <begin position="40"/>
        <end position="61"/>
    </location>
</feature>
<evidence type="ECO:0000256" key="2">
    <source>
        <dbReference type="SAM" id="SignalP"/>
    </source>
</evidence>
<evidence type="ECO:0000313" key="3">
    <source>
        <dbReference type="EMBL" id="OHX14817.1"/>
    </source>
</evidence>
<feature type="signal peptide" evidence="2">
    <location>
        <begin position="1"/>
        <end position="25"/>
    </location>
</feature>
<evidence type="ECO:0000313" key="5">
    <source>
        <dbReference type="Proteomes" id="UP000180088"/>
    </source>
</evidence>
<dbReference type="EMBL" id="MKCS01000001">
    <property type="protein sequence ID" value="OHX14817.1"/>
    <property type="molecule type" value="Genomic_DNA"/>
</dbReference>
<evidence type="ECO:0008006" key="7">
    <source>
        <dbReference type="Google" id="ProtNLM"/>
    </source>
</evidence>
<dbReference type="AlphaFoldDB" id="A0A1S1X5X5"/>
<gene>
    <name evidence="4" type="ORF">BI344_22565</name>
    <name evidence="3" type="ORF">BI347_15855</name>
</gene>
<protein>
    <recommendedName>
        <fullName evidence="7">Pilus assembly protein PilP</fullName>
    </recommendedName>
</protein>
<keyword evidence="6" id="KW-1185">Reference proteome</keyword>
<evidence type="ECO:0000313" key="4">
    <source>
        <dbReference type="EMBL" id="OHX20881.1"/>
    </source>
</evidence>
<comment type="caution">
    <text evidence="3">The sequence shown here is derived from an EMBL/GenBank/DDBJ whole genome shotgun (WGS) entry which is preliminary data.</text>
</comment>
<dbReference type="Proteomes" id="UP000180280">
    <property type="component" value="Unassembled WGS sequence"/>
</dbReference>
<feature type="chain" id="PRO_5010182083" description="Pilus assembly protein PilP" evidence="2">
    <location>
        <begin position="26"/>
        <end position="138"/>
    </location>
</feature>
<feature type="compositionally biased region" description="Pro residues" evidence="1">
    <location>
        <begin position="40"/>
        <end position="52"/>
    </location>
</feature>
<reference evidence="5 6" key="1">
    <citation type="submission" date="2016-09" db="EMBL/GenBank/DDBJ databases">
        <title>Chromobacterium muskegensis sp. nov., an insecticidal bacterium isolated from Sphagnum bogs.</title>
        <authorList>
            <person name="Sparks M.E."/>
            <person name="Blackburn M.B."/>
            <person name="Gundersen-Rindal D.E."/>
            <person name="Mitchell A."/>
            <person name="Farrar R."/>
            <person name="Kuhar D."/>
        </authorList>
    </citation>
    <scope>NUCLEOTIDE SEQUENCE [LARGE SCALE GENOMIC DNA]</scope>
    <source>
        <strain evidence="4 6">14B-1</strain>
        <strain evidence="3 5">37-2</strain>
    </source>
</reference>
<accession>A0A1S1X5X5</accession>
<sequence>MSNKLFALLLLFPLLACGETIDSFAKNALAPAPAAIPGGLPPLPMQAPPPPALSSGTPIPGKNGTSQVFDVVFIQGNGKVRKAYLVVDGRYGKMVREGDVVQSWKVVAVGDDYVDVAHAGKRKRLLMDAGTASGPEQR</sequence>
<proteinExistence type="predicted"/>
<dbReference type="Proteomes" id="UP000180088">
    <property type="component" value="Unassembled WGS sequence"/>
</dbReference>
<dbReference type="STRING" id="1903179.BI347_15855"/>
<keyword evidence="2" id="KW-0732">Signal</keyword>
<dbReference type="RefSeq" id="WP_071112193.1">
    <property type="nucleotide sequence ID" value="NZ_MKCS01000001.1"/>
</dbReference>